<keyword evidence="2" id="KW-1185">Reference proteome</keyword>
<dbReference type="EMBL" id="FYEH01000003">
    <property type="protein sequence ID" value="SNB63284.1"/>
    <property type="molecule type" value="Genomic_DNA"/>
</dbReference>
<gene>
    <name evidence="1" type="ORF">SAMN07250955_103300</name>
</gene>
<sequence length="43" mass="4910">MILFRLRPAIAKVRQDYVVAYTALEGWLLNPAPLKTGERTEHA</sequence>
<organism evidence="1 2">
    <name type="scientific">Arboricoccus pini</name>
    <dbReference type="NCBI Taxonomy" id="1963835"/>
    <lineage>
        <taxon>Bacteria</taxon>
        <taxon>Pseudomonadati</taxon>
        <taxon>Pseudomonadota</taxon>
        <taxon>Alphaproteobacteria</taxon>
        <taxon>Geminicoccales</taxon>
        <taxon>Geminicoccaceae</taxon>
        <taxon>Arboricoccus</taxon>
    </lineage>
</organism>
<evidence type="ECO:0000313" key="2">
    <source>
        <dbReference type="Proteomes" id="UP000197065"/>
    </source>
</evidence>
<dbReference type="Proteomes" id="UP000197065">
    <property type="component" value="Unassembled WGS sequence"/>
</dbReference>
<evidence type="ECO:0000313" key="1">
    <source>
        <dbReference type="EMBL" id="SNB63284.1"/>
    </source>
</evidence>
<dbReference type="AlphaFoldDB" id="A0A212QUF4"/>
<accession>A0A212QUF4</accession>
<reference evidence="1 2" key="1">
    <citation type="submission" date="2017-06" db="EMBL/GenBank/DDBJ databases">
        <authorList>
            <person name="Kim H.J."/>
            <person name="Triplett B.A."/>
        </authorList>
    </citation>
    <scope>NUCLEOTIDE SEQUENCE [LARGE SCALE GENOMIC DNA]</scope>
    <source>
        <strain evidence="1 2">B29T1</strain>
    </source>
</reference>
<name>A0A212QUF4_9PROT</name>
<protein>
    <submittedName>
        <fullName evidence="1">Uncharacterized protein</fullName>
    </submittedName>
</protein>
<proteinExistence type="predicted"/>